<evidence type="ECO:0000313" key="1">
    <source>
        <dbReference type="EMBL" id="UPL50025.1"/>
    </source>
</evidence>
<proteinExistence type="predicted"/>
<reference evidence="1 2" key="1">
    <citation type="submission" date="2022-04" db="EMBL/GenBank/DDBJ databases">
        <title>Hymenobacter sp. isolated from the air.</title>
        <authorList>
            <person name="Won M."/>
            <person name="Lee C.-M."/>
            <person name="Woen H.-Y."/>
            <person name="Kwon S.-W."/>
        </authorList>
    </citation>
    <scope>NUCLEOTIDE SEQUENCE [LARGE SCALE GENOMIC DNA]</scope>
    <source>
        <strain evidence="2">5516 S-25</strain>
    </source>
</reference>
<organism evidence="1 2">
    <name type="scientific">Hymenobacter sublimis</name>
    <dbReference type="NCBI Taxonomy" id="2933777"/>
    <lineage>
        <taxon>Bacteria</taxon>
        <taxon>Pseudomonadati</taxon>
        <taxon>Bacteroidota</taxon>
        <taxon>Cytophagia</taxon>
        <taxon>Cytophagales</taxon>
        <taxon>Hymenobacteraceae</taxon>
        <taxon>Hymenobacter</taxon>
    </lineage>
</organism>
<dbReference type="Proteomes" id="UP000829647">
    <property type="component" value="Chromosome"/>
</dbReference>
<dbReference type="EMBL" id="CP095848">
    <property type="protein sequence ID" value="UPL50025.1"/>
    <property type="molecule type" value="Genomic_DNA"/>
</dbReference>
<protein>
    <submittedName>
        <fullName evidence="1">Uncharacterized protein</fullName>
    </submittedName>
</protein>
<sequence length="215" mass="24490">MSLLLASCLLPNRLHAQTNRIQVQHLEQELELVKMLPDSLDVNPGPMLVLPSASWGSAQKQLPADKGVIYGSCLQRLDGSRSGGLGQYVRVVNLETRKNFRLNVKPIVRTRRENPFCYALPPGHYALHSYEFSDSKWYGAQAFLESIRKPRNSQTLANTRYVFEVKPGQLHYVGTWDLSQEFDPRFLDEKSTIDADFHKSYPHLPLNDAQTVLPR</sequence>
<evidence type="ECO:0000313" key="2">
    <source>
        <dbReference type="Proteomes" id="UP000829647"/>
    </source>
</evidence>
<accession>A0ABY4JBN9</accession>
<keyword evidence="2" id="KW-1185">Reference proteome</keyword>
<name>A0ABY4JBN9_9BACT</name>
<gene>
    <name evidence="1" type="ORF">MWH26_03720</name>
</gene>
<dbReference type="RefSeq" id="WP_247976098.1">
    <property type="nucleotide sequence ID" value="NZ_CP095848.1"/>
</dbReference>